<dbReference type="SUPFAM" id="SSF46955">
    <property type="entry name" value="Putative DNA-binding domain"/>
    <property type="match status" value="1"/>
</dbReference>
<dbReference type="PANTHER" id="PTHR30204">
    <property type="entry name" value="REDOX-CYCLING DRUG-SENSING TRANSCRIPTIONAL ACTIVATOR SOXR"/>
    <property type="match status" value="1"/>
</dbReference>
<dbReference type="Pfam" id="PF13411">
    <property type="entry name" value="MerR_1"/>
    <property type="match status" value="1"/>
</dbReference>
<dbReference type="KEGG" id="pfla:Pflav_016180"/>
<dbReference type="PROSITE" id="PS50937">
    <property type="entry name" value="HTH_MERR_2"/>
    <property type="match status" value="1"/>
</dbReference>
<dbReference type="InterPro" id="IPR009061">
    <property type="entry name" value="DNA-bd_dom_put_sf"/>
</dbReference>
<name>A0A6F8XN67_9ACTN</name>
<gene>
    <name evidence="3" type="ORF">Pflav_016180</name>
</gene>
<dbReference type="InterPro" id="IPR000551">
    <property type="entry name" value="MerR-type_HTH_dom"/>
</dbReference>
<feature type="domain" description="HTH merR-type" evidence="2">
    <location>
        <begin position="12"/>
        <end position="81"/>
    </location>
</feature>
<dbReference type="PANTHER" id="PTHR30204:SF93">
    <property type="entry name" value="HTH MERR-TYPE DOMAIN-CONTAINING PROTEIN"/>
    <property type="match status" value="1"/>
</dbReference>
<evidence type="ECO:0000259" key="2">
    <source>
        <dbReference type="PROSITE" id="PS50937"/>
    </source>
</evidence>
<accession>A0A6F8XN67</accession>
<dbReference type="Gene3D" id="1.10.1660.10">
    <property type="match status" value="1"/>
</dbReference>
<protein>
    <submittedName>
        <fullName evidence="3">Transcriptional regulator, MerR family protein</fullName>
    </submittedName>
</protein>
<keyword evidence="1" id="KW-0238">DNA-binding</keyword>
<dbReference type="CDD" id="cd00592">
    <property type="entry name" value="HTH_MerR-like"/>
    <property type="match status" value="1"/>
</dbReference>
<evidence type="ECO:0000313" key="4">
    <source>
        <dbReference type="Proteomes" id="UP000502508"/>
    </source>
</evidence>
<organism evidence="3 4">
    <name type="scientific">Phytohabitans flavus</name>
    <dbReference type="NCBI Taxonomy" id="1076124"/>
    <lineage>
        <taxon>Bacteria</taxon>
        <taxon>Bacillati</taxon>
        <taxon>Actinomycetota</taxon>
        <taxon>Actinomycetes</taxon>
        <taxon>Micromonosporales</taxon>
        <taxon>Micromonosporaceae</taxon>
    </lineage>
</organism>
<dbReference type="GO" id="GO:0003700">
    <property type="term" value="F:DNA-binding transcription factor activity"/>
    <property type="evidence" value="ECO:0007669"/>
    <property type="project" value="InterPro"/>
</dbReference>
<dbReference type="Proteomes" id="UP000502508">
    <property type="component" value="Chromosome"/>
</dbReference>
<sequence>MRGVIQEGADVAWSTREVAELAGTTVNTIRHYHRLGLLEEPERRSNGYKQYGVRHLVYLLRIRRLVELGVSLSQIGAVGSDGDIPPEVLRQVDADLSAEVERLRRARADIAVILRDGAPAHAPAGFESVARRLSASDSSLIHVFTQLYDDDALKDLQRMVEADTDPVNADLDALPADADEATRQNLAEKLAPILVQHLIDYPWLSDPAGHLSKSEHVTQQTFVDAVVGLYNTAQIDVLGRASVLAQQQLRVVRAAGEDDAPARSGDSRPGHHHLVDDFVELGATETVGSVHGDAESQRHDVTG</sequence>
<reference evidence="3 4" key="2">
    <citation type="submission" date="2020-03" db="EMBL/GenBank/DDBJ databases">
        <authorList>
            <person name="Ichikawa N."/>
            <person name="Kimura A."/>
            <person name="Kitahashi Y."/>
            <person name="Uohara A."/>
        </authorList>
    </citation>
    <scope>NUCLEOTIDE SEQUENCE [LARGE SCALE GENOMIC DNA]</scope>
    <source>
        <strain evidence="3 4">NBRC 107702</strain>
    </source>
</reference>
<proteinExistence type="predicted"/>
<dbReference type="AlphaFoldDB" id="A0A6F8XN67"/>
<dbReference type="GO" id="GO:0003677">
    <property type="term" value="F:DNA binding"/>
    <property type="evidence" value="ECO:0007669"/>
    <property type="project" value="UniProtKB-KW"/>
</dbReference>
<dbReference type="SMART" id="SM00422">
    <property type="entry name" value="HTH_MERR"/>
    <property type="match status" value="1"/>
</dbReference>
<dbReference type="EMBL" id="AP022870">
    <property type="protein sequence ID" value="BCB75208.1"/>
    <property type="molecule type" value="Genomic_DNA"/>
</dbReference>
<keyword evidence="4" id="KW-1185">Reference proteome</keyword>
<dbReference type="InterPro" id="IPR047057">
    <property type="entry name" value="MerR_fam"/>
</dbReference>
<reference evidence="3 4" key="1">
    <citation type="submission" date="2020-03" db="EMBL/GenBank/DDBJ databases">
        <title>Whole genome shotgun sequence of Phytohabitans flavus NBRC 107702.</title>
        <authorList>
            <person name="Komaki H."/>
            <person name="Tamura T."/>
        </authorList>
    </citation>
    <scope>NUCLEOTIDE SEQUENCE [LARGE SCALE GENOMIC DNA]</scope>
    <source>
        <strain evidence="3 4">NBRC 107702</strain>
    </source>
</reference>
<evidence type="ECO:0000256" key="1">
    <source>
        <dbReference type="ARBA" id="ARBA00023125"/>
    </source>
</evidence>
<evidence type="ECO:0000313" key="3">
    <source>
        <dbReference type="EMBL" id="BCB75208.1"/>
    </source>
</evidence>